<gene>
    <name evidence="1" type="ORF">Amon02_001287600</name>
</gene>
<evidence type="ECO:0000313" key="2">
    <source>
        <dbReference type="Proteomes" id="UP001165064"/>
    </source>
</evidence>
<organism evidence="1 2">
    <name type="scientific">Ambrosiozyma monospora</name>
    <name type="common">Yeast</name>
    <name type="synonym">Endomycopsis monosporus</name>
    <dbReference type="NCBI Taxonomy" id="43982"/>
    <lineage>
        <taxon>Eukaryota</taxon>
        <taxon>Fungi</taxon>
        <taxon>Dikarya</taxon>
        <taxon>Ascomycota</taxon>
        <taxon>Saccharomycotina</taxon>
        <taxon>Pichiomycetes</taxon>
        <taxon>Pichiales</taxon>
        <taxon>Pichiaceae</taxon>
        <taxon>Ambrosiozyma</taxon>
    </lineage>
</organism>
<accession>A0ACB5UAX6</accession>
<evidence type="ECO:0000313" key="1">
    <source>
        <dbReference type="EMBL" id="GMF07378.1"/>
    </source>
</evidence>
<dbReference type="EMBL" id="BSXS01016168">
    <property type="protein sequence ID" value="GMF07378.1"/>
    <property type="molecule type" value="Genomic_DNA"/>
</dbReference>
<dbReference type="Proteomes" id="UP001165064">
    <property type="component" value="Unassembled WGS sequence"/>
</dbReference>
<reference evidence="1" key="1">
    <citation type="submission" date="2023-04" db="EMBL/GenBank/DDBJ databases">
        <title>Ambrosiozyma monospora NBRC 10751.</title>
        <authorList>
            <person name="Ichikawa N."/>
            <person name="Sato H."/>
            <person name="Tonouchi N."/>
        </authorList>
    </citation>
    <scope>NUCLEOTIDE SEQUENCE</scope>
    <source>
        <strain evidence="1">NBRC 10751</strain>
    </source>
</reference>
<proteinExistence type="predicted"/>
<name>A0ACB5UAX6_AMBMO</name>
<sequence length="247" mass="27762">MPKYIAEYLPRLNTTSISIQLPPNEIKTATIHTTTSSTSKPTSTIRITLKTPAPSISIPLPITTTNQDIKHLLKSNEESCVNLRLPSSSASHDQQSSSNPNSSIEFLTSQDTYRWTTRELQALRTNNSADSFWLSCAHCDHPLISISSTGSSTTNQQQREPQVVSRIYAMPSETWSELMEFWHCHKPDEPSNGSGSIKDRFDSFKPRGRDLFVGSYYFVLNSKEFGLSFTNSNDDDIEMDDVSDCPW</sequence>
<protein>
    <submittedName>
        <fullName evidence="1">Unnamed protein product</fullName>
    </submittedName>
</protein>
<keyword evidence="2" id="KW-1185">Reference proteome</keyword>
<comment type="caution">
    <text evidence="1">The sequence shown here is derived from an EMBL/GenBank/DDBJ whole genome shotgun (WGS) entry which is preliminary data.</text>
</comment>